<keyword evidence="1" id="KW-0732">Signal</keyword>
<protein>
    <recommendedName>
        <fullName evidence="2">Reverse transcriptase Ty1/copia-type domain-containing protein</fullName>
    </recommendedName>
</protein>
<dbReference type="InterPro" id="IPR013103">
    <property type="entry name" value="RVT_2"/>
</dbReference>
<accession>A0A4Y2L9E7</accession>
<evidence type="ECO:0000259" key="2">
    <source>
        <dbReference type="Pfam" id="PF07727"/>
    </source>
</evidence>
<dbReference type="OrthoDB" id="3059190at2759"/>
<feature type="domain" description="Reverse transcriptase Ty1/copia-type" evidence="2">
    <location>
        <begin position="3"/>
        <end position="74"/>
    </location>
</feature>
<gene>
    <name evidence="3" type="ORF">AVEN_248401_1</name>
</gene>
<reference evidence="3 4" key="1">
    <citation type="journal article" date="2019" name="Sci. Rep.">
        <title>Orb-weaving spider Araneus ventricosus genome elucidates the spidroin gene catalogue.</title>
        <authorList>
            <person name="Kono N."/>
            <person name="Nakamura H."/>
            <person name="Ohtoshi R."/>
            <person name="Moran D.A.P."/>
            <person name="Shinohara A."/>
            <person name="Yoshida Y."/>
            <person name="Fujiwara M."/>
            <person name="Mori M."/>
            <person name="Tomita M."/>
            <person name="Arakawa K."/>
        </authorList>
    </citation>
    <scope>NUCLEOTIDE SEQUENCE [LARGE SCALE GENOMIC DNA]</scope>
</reference>
<keyword evidence="4" id="KW-1185">Reference proteome</keyword>
<sequence length="94" mass="11100">MPSLRLALVLILQENLHSCIMDVKTVFLNRDLDDVVYMSQPQSYDDGKGRVCKLNKSVYGLEQTPRQWFHKFQQSEIQAVYFQFHVFSFGKIKR</sequence>
<dbReference type="Proteomes" id="UP000499080">
    <property type="component" value="Unassembled WGS sequence"/>
</dbReference>
<organism evidence="3 4">
    <name type="scientific">Araneus ventricosus</name>
    <name type="common">Orbweaver spider</name>
    <name type="synonym">Epeira ventricosa</name>
    <dbReference type="NCBI Taxonomy" id="182803"/>
    <lineage>
        <taxon>Eukaryota</taxon>
        <taxon>Metazoa</taxon>
        <taxon>Ecdysozoa</taxon>
        <taxon>Arthropoda</taxon>
        <taxon>Chelicerata</taxon>
        <taxon>Arachnida</taxon>
        <taxon>Araneae</taxon>
        <taxon>Araneomorphae</taxon>
        <taxon>Entelegynae</taxon>
        <taxon>Araneoidea</taxon>
        <taxon>Araneidae</taxon>
        <taxon>Araneus</taxon>
    </lineage>
</organism>
<comment type="caution">
    <text evidence="3">The sequence shown here is derived from an EMBL/GenBank/DDBJ whole genome shotgun (WGS) entry which is preliminary data.</text>
</comment>
<evidence type="ECO:0000313" key="4">
    <source>
        <dbReference type="Proteomes" id="UP000499080"/>
    </source>
</evidence>
<dbReference type="Pfam" id="PF07727">
    <property type="entry name" value="RVT_2"/>
    <property type="match status" value="1"/>
</dbReference>
<evidence type="ECO:0000313" key="3">
    <source>
        <dbReference type="EMBL" id="GBN11114.1"/>
    </source>
</evidence>
<name>A0A4Y2L9E7_ARAVE</name>
<feature type="signal peptide" evidence="1">
    <location>
        <begin position="1"/>
        <end position="18"/>
    </location>
</feature>
<evidence type="ECO:0000256" key="1">
    <source>
        <dbReference type="SAM" id="SignalP"/>
    </source>
</evidence>
<dbReference type="EMBL" id="BGPR01005539">
    <property type="protein sequence ID" value="GBN11114.1"/>
    <property type="molecule type" value="Genomic_DNA"/>
</dbReference>
<feature type="chain" id="PRO_5021388626" description="Reverse transcriptase Ty1/copia-type domain-containing protein" evidence="1">
    <location>
        <begin position="19"/>
        <end position="94"/>
    </location>
</feature>
<proteinExistence type="predicted"/>
<dbReference type="AlphaFoldDB" id="A0A4Y2L9E7"/>